<dbReference type="Gene3D" id="1.10.1220.10">
    <property type="entry name" value="Met repressor-like"/>
    <property type="match status" value="1"/>
</dbReference>
<dbReference type="InterPro" id="IPR007337">
    <property type="entry name" value="RelB/DinJ"/>
</dbReference>
<keyword evidence="3" id="KW-1185">Reference proteome</keyword>
<dbReference type="PANTHER" id="PTHR43852">
    <property type="entry name" value="NUCLEOTIDYLTRANSFERASE"/>
    <property type="match status" value="1"/>
</dbReference>
<dbReference type="Proteomes" id="UP001529421">
    <property type="component" value="Unassembled WGS sequence"/>
</dbReference>
<dbReference type="Pfam" id="PF04221">
    <property type="entry name" value="RelB"/>
    <property type="match status" value="1"/>
</dbReference>
<evidence type="ECO:0000259" key="1">
    <source>
        <dbReference type="Pfam" id="PF18765"/>
    </source>
</evidence>
<gene>
    <name evidence="2" type="ORF">QUW28_08305</name>
</gene>
<accession>A0ABT7VAG4</accession>
<feature type="domain" description="Polymerase beta nucleotidyltransferase" evidence="1">
    <location>
        <begin position="77"/>
        <end position="165"/>
    </location>
</feature>
<dbReference type="CDD" id="cd05403">
    <property type="entry name" value="NT_KNTase_like"/>
    <property type="match status" value="1"/>
</dbReference>
<dbReference type="NCBIfam" id="TIGR02384">
    <property type="entry name" value="RelB_DinJ"/>
    <property type="match status" value="1"/>
</dbReference>
<dbReference type="PANTHER" id="PTHR43852:SF2">
    <property type="entry name" value="PROTEIN ADENYLYLTRANSFERASE MNTA"/>
    <property type="match status" value="1"/>
</dbReference>
<dbReference type="EMBL" id="JAUDDZ010000012">
    <property type="protein sequence ID" value="MDM8275487.1"/>
    <property type="molecule type" value="Genomic_DNA"/>
</dbReference>
<dbReference type="SUPFAM" id="SSF81301">
    <property type="entry name" value="Nucleotidyltransferase"/>
    <property type="match status" value="1"/>
</dbReference>
<dbReference type="InterPro" id="IPR013321">
    <property type="entry name" value="Arc_rbn_hlx_hlx"/>
</dbReference>
<name>A0ABT7VAG4_9ACTN</name>
<evidence type="ECO:0000313" key="3">
    <source>
        <dbReference type="Proteomes" id="UP001529421"/>
    </source>
</evidence>
<reference evidence="2 3" key="2">
    <citation type="submission" date="2023-06" db="EMBL/GenBank/DDBJ databases">
        <authorList>
            <person name="Zeman M."/>
            <person name="Kubasova T."/>
            <person name="Jahodarova E."/>
            <person name="Nykrynova M."/>
            <person name="Rychlik I."/>
        </authorList>
    </citation>
    <scope>NUCLEOTIDE SEQUENCE [LARGE SCALE GENOMIC DNA]</scope>
    <source>
        <strain evidence="2 3">154_Feed</strain>
    </source>
</reference>
<dbReference type="Gene3D" id="3.30.460.10">
    <property type="entry name" value="Beta Polymerase, domain 2"/>
    <property type="match status" value="1"/>
</dbReference>
<evidence type="ECO:0000313" key="2">
    <source>
        <dbReference type="EMBL" id="MDM8275487.1"/>
    </source>
</evidence>
<proteinExistence type="predicted"/>
<dbReference type="InterPro" id="IPR052930">
    <property type="entry name" value="TA_antitoxin_MntA"/>
</dbReference>
<dbReference type="InterPro" id="IPR043519">
    <property type="entry name" value="NT_sf"/>
</dbReference>
<organism evidence="2 3">
    <name type="scientific">Enorma phocaeensis</name>
    <dbReference type="NCBI Taxonomy" id="1871019"/>
    <lineage>
        <taxon>Bacteria</taxon>
        <taxon>Bacillati</taxon>
        <taxon>Actinomycetota</taxon>
        <taxon>Coriobacteriia</taxon>
        <taxon>Coriobacteriales</taxon>
        <taxon>Coriobacteriaceae</taxon>
        <taxon>Enorma</taxon>
    </lineage>
</organism>
<dbReference type="Pfam" id="PF18765">
    <property type="entry name" value="Polbeta"/>
    <property type="match status" value="1"/>
</dbReference>
<comment type="caution">
    <text evidence="2">The sequence shown here is derived from an EMBL/GenBank/DDBJ whole genome shotgun (WGS) entry which is preliminary data.</text>
</comment>
<dbReference type="InterPro" id="IPR041633">
    <property type="entry name" value="Polbeta"/>
</dbReference>
<protein>
    <submittedName>
        <fullName evidence="2">Type II toxin-antitoxin system RelB/DinJ family antitoxin</fullName>
    </submittedName>
</protein>
<reference evidence="3" key="1">
    <citation type="submission" date="2023-06" db="EMBL/GenBank/DDBJ databases">
        <title>Identification and characterization of horizontal gene transfer across gut microbiota members of farm animals based on homology search.</title>
        <authorList>
            <person name="Zeman M."/>
            <person name="Kubasova T."/>
            <person name="Jahodarova E."/>
            <person name="Nykrynova M."/>
            <person name="Rychlik I."/>
        </authorList>
    </citation>
    <scope>NUCLEOTIDE SEQUENCE [LARGE SCALE GENOMIC DNA]</scope>
    <source>
        <strain evidence="3">154_Feed</strain>
    </source>
</reference>
<sequence>MAQSVLSVRMDSETKAAFAAFCEEAGMSVSTAINLFARQTVRDGRMPFVISLRQDKGRANADQRNLVLTREHITQAVSEAAAKKPGISRVILFGSYARTEARPDSDIDLRVEYDEGKLSLLELTDFVQDVQDATEKQVDVVSRRDLGNDAFAQAIAREGVTVYER</sequence>
<dbReference type="RefSeq" id="WP_289545562.1">
    <property type="nucleotide sequence ID" value="NZ_JAUDDZ010000012.1"/>
</dbReference>